<sequence length="284" mass="30629">MTPWFHVRPVARGVWLIAEPAHVNSWLVAGDDRTVLVDTGLGIAPIRPVVESVCSLPVDVVNTHAHFDHVGGNAEFSRVSAFGAPAAGAAAERAAYLAWMREVLDAAAAYRDLDRRYFHLLTADSDPRPLPDDVERWVDPGPPSGPEPAPLHDGDRIDLGGRTLTVLHTPGHSPDSICLLDERDGVLFGGDTLNSGPIYAQAPECDLEAFARSTARLAELEVSLVCMAHFGLAVAEPRYVVDVAEAFDRLVAGDPSVVVRPARECDGEEVREAVFDRCSVYLPA</sequence>
<dbReference type="InterPro" id="IPR050855">
    <property type="entry name" value="NDM-1-like"/>
</dbReference>
<dbReference type="Gene3D" id="3.60.15.10">
    <property type="entry name" value="Ribonuclease Z/Hydroxyacylglutathione hydrolase-like"/>
    <property type="match status" value="1"/>
</dbReference>
<protein>
    <submittedName>
        <fullName evidence="3">MBL fold metallo-hydrolase</fullName>
    </submittedName>
</protein>
<dbReference type="Proteomes" id="UP001231924">
    <property type="component" value="Unassembled WGS sequence"/>
</dbReference>
<dbReference type="SMART" id="SM00849">
    <property type="entry name" value="Lactamase_B"/>
    <property type="match status" value="1"/>
</dbReference>
<dbReference type="EMBL" id="JASVWF010000001">
    <property type="protein sequence ID" value="MDL5154821.1"/>
    <property type="molecule type" value="Genomic_DNA"/>
</dbReference>
<proteinExistence type="predicted"/>
<dbReference type="InterPro" id="IPR036866">
    <property type="entry name" value="RibonucZ/Hydroxyglut_hydro"/>
</dbReference>
<dbReference type="PANTHER" id="PTHR42951:SF4">
    <property type="entry name" value="ACYL-COENZYME A THIOESTERASE MBLAC2"/>
    <property type="match status" value="1"/>
</dbReference>
<organism evidence="3 4">
    <name type="scientific">Actinomycetospora termitidis</name>
    <dbReference type="NCBI Taxonomy" id="3053470"/>
    <lineage>
        <taxon>Bacteria</taxon>
        <taxon>Bacillati</taxon>
        <taxon>Actinomycetota</taxon>
        <taxon>Actinomycetes</taxon>
        <taxon>Pseudonocardiales</taxon>
        <taxon>Pseudonocardiaceae</taxon>
        <taxon>Actinomycetospora</taxon>
    </lineage>
</organism>
<dbReference type="SUPFAM" id="SSF56281">
    <property type="entry name" value="Metallo-hydrolase/oxidoreductase"/>
    <property type="match status" value="1"/>
</dbReference>
<feature type="region of interest" description="Disordered" evidence="1">
    <location>
        <begin position="129"/>
        <end position="155"/>
    </location>
</feature>
<evidence type="ECO:0000256" key="1">
    <source>
        <dbReference type="SAM" id="MobiDB-lite"/>
    </source>
</evidence>
<dbReference type="Pfam" id="PF00753">
    <property type="entry name" value="Lactamase_B"/>
    <property type="match status" value="1"/>
</dbReference>
<feature type="compositionally biased region" description="Pro residues" evidence="1">
    <location>
        <begin position="140"/>
        <end position="149"/>
    </location>
</feature>
<evidence type="ECO:0000313" key="4">
    <source>
        <dbReference type="Proteomes" id="UP001231924"/>
    </source>
</evidence>
<reference evidence="3 4" key="1">
    <citation type="submission" date="2023-06" db="EMBL/GenBank/DDBJ databases">
        <title>Actinomycetospora Odt1-22.</title>
        <authorList>
            <person name="Supong K."/>
        </authorList>
    </citation>
    <scope>NUCLEOTIDE SEQUENCE [LARGE SCALE GENOMIC DNA]</scope>
    <source>
        <strain evidence="3 4">Odt1-22</strain>
    </source>
</reference>
<accession>A0ABT7M2D8</accession>
<evidence type="ECO:0000313" key="3">
    <source>
        <dbReference type="EMBL" id="MDL5154821.1"/>
    </source>
</evidence>
<feature type="compositionally biased region" description="Basic and acidic residues" evidence="1">
    <location>
        <begin position="129"/>
        <end position="138"/>
    </location>
</feature>
<comment type="caution">
    <text evidence="3">The sequence shown here is derived from an EMBL/GenBank/DDBJ whole genome shotgun (WGS) entry which is preliminary data.</text>
</comment>
<evidence type="ECO:0000259" key="2">
    <source>
        <dbReference type="SMART" id="SM00849"/>
    </source>
</evidence>
<feature type="domain" description="Metallo-beta-lactamase" evidence="2">
    <location>
        <begin position="22"/>
        <end position="229"/>
    </location>
</feature>
<keyword evidence="4" id="KW-1185">Reference proteome</keyword>
<dbReference type="RefSeq" id="WP_286050878.1">
    <property type="nucleotide sequence ID" value="NZ_JASVWF010000001.1"/>
</dbReference>
<name>A0ABT7M2D8_9PSEU</name>
<gene>
    <name evidence="3" type="ORF">QRT03_02545</name>
</gene>
<dbReference type="InterPro" id="IPR001279">
    <property type="entry name" value="Metallo-B-lactamas"/>
</dbReference>
<dbReference type="PANTHER" id="PTHR42951">
    <property type="entry name" value="METALLO-BETA-LACTAMASE DOMAIN-CONTAINING"/>
    <property type="match status" value="1"/>
</dbReference>